<keyword evidence="1" id="KW-0732">Signal</keyword>
<proteinExistence type="predicted"/>
<dbReference type="Proteomes" id="UP000276603">
    <property type="component" value="Unassembled WGS sequence"/>
</dbReference>
<dbReference type="RefSeq" id="WP_120712507.1">
    <property type="nucleotide sequence ID" value="NZ_RBCJ01000003.1"/>
</dbReference>
<feature type="chain" id="PRO_5017445843" description="Alginate export domain-containing protein" evidence="1">
    <location>
        <begin position="19"/>
        <end position="450"/>
    </location>
</feature>
<feature type="signal peptide" evidence="1">
    <location>
        <begin position="1"/>
        <end position="18"/>
    </location>
</feature>
<dbReference type="OrthoDB" id="311329at2"/>
<gene>
    <name evidence="3" type="ORF">D7Z94_15530</name>
</gene>
<evidence type="ECO:0000313" key="4">
    <source>
        <dbReference type="Proteomes" id="UP000276603"/>
    </source>
</evidence>
<protein>
    <recommendedName>
        <fullName evidence="2">Alginate export domain-containing protein</fullName>
    </recommendedName>
</protein>
<reference evidence="3 4" key="1">
    <citation type="submission" date="2018-10" db="EMBL/GenBank/DDBJ databases">
        <title>Ulvibacterium marinum gen. nov., sp. nov., a novel marine bacterium of the family Flavobacteriaceae, isolated from a culture of the green alga Ulva prolifera.</title>
        <authorList>
            <person name="Zhang Z."/>
        </authorList>
    </citation>
    <scope>NUCLEOTIDE SEQUENCE [LARGE SCALE GENOMIC DNA]</scope>
    <source>
        <strain evidence="3 4">CCMM003</strain>
    </source>
</reference>
<comment type="caution">
    <text evidence="3">The sequence shown here is derived from an EMBL/GenBank/DDBJ whole genome shotgun (WGS) entry which is preliminary data.</text>
</comment>
<evidence type="ECO:0000259" key="2">
    <source>
        <dbReference type="Pfam" id="PF13372"/>
    </source>
</evidence>
<dbReference type="AlphaFoldDB" id="A0A3B0C6L5"/>
<dbReference type="Pfam" id="PF13372">
    <property type="entry name" value="Alginate_exp"/>
    <property type="match status" value="1"/>
</dbReference>
<evidence type="ECO:0000256" key="1">
    <source>
        <dbReference type="SAM" id="SignalP"/>
    </source>
</evidence>
<dbReference type="EMBL" id="RBCJ01000003">
    <property type="protein sequence ID" value="RKN79699.1"/>
    <property type="molecule type" value="Genomic_DNA"/>
</dbReference>
<organism evidence="3 4">
    <name type="scientific">Ulvibacterium marinum</name>
    <dbReference type="NCBI Taxonomy" id="2419782"/>
    <lineage>
        <taxon>Bacteria</taxon>
        <taxon>Pseudomonadati</taxon>
        <taxon>Bacteroidota</taxon>
        <taxon>Flavobacteriia</taxon>
        <taxon>Flavobacteriales</taxon>
        <taxon>Flavobacteriaceae</taxon>
        <taxon>Ulvibacterium</taxon>
    </lineage>
</organism>
<name>A0A3B0C6L5_9FLAO</name>
<dbReference type="InterPro" id="IPR025388">
    <property type="entry name" value="Alginate_export_dom"/>
</dbReference>
<feature type="domain" description="Alginate export" evidence="2">
    <location>
        <begin position="61"/>
        <end position="420"/>
    </location>
</feature>
<sequence length="450" mass="51712">MKFWTVIMCLICFVFAKAQETKISYDFGLLRQNDRITMNRDKVKGFYPGFKQMQLGEKTSLSFGGSYRFQTETFINEQFSSEEDQNDIWFLNRFQLYSHLKVSDIFELFTELNSSLITSKANLAPVDRDELSFNQLFARYHFNDHWNVLIGRQNIRLGSGRLVDVREGPNVRLSFDMAQLEFQDEKTKVTGFYAVPVQLEGGVFDNDVLNFDKILAALYWTQNWSASNNTDIYLLYKEEKNKTWDSGTADDNRLSIGLRHFGSWKKFTYNNEFVYQTGSFGNQNIRAWTASFNIEHPFRLLGENAAIGLKTEGISGDASNTDSTLNTFDGLYPRGAYFGRVARFGPSNLIDIHPYINTQLGNFSLSLDYVAFWRFSKRDGVYSPPLRLEYPSINGEHFIGNQIGTITGLEVNAFFNLELETNLIIPSNFLVNSGLDDTLFHTVITAEFKF</sequence>
<keyword evidence="4" id="KW-1185">Reference proteome</keyword>
<evidence type="ECO:0000313" key="3">
    <source>
        <dbReference type="EMBL" id="RKN79699.1"/>
    </source>
</evidence>
<accession>A0A3B0C6L5</accession>